<organism evidence="3 4">
    <name type="scientific">Paenibacillus oceani</name>
    <dbReference type="NCBI Taxonomy" id="2772510"/>
    <lineage>
        <taxon>Bacteria</taxon>
        <taxon>Bacillati</taxon>
        <taxon>Bacillota</taxon>
        <taxon>Bacilli</taxon>
        <taxon>Bacillales</taxon>
        <taxon>Paenibacillaceae</taxon>
        <taxon>Paenibacillus</taxon>
    </lineage>
</organism>
<dbReference type="EMBL" id="JACXJA010000043">
    <property type="protein sequence ID" value="MBD2865553.1"/>
    <property type="molecule type" value="Genomic_DNA"/>
</dbReference>
<evidence type="ECO:0000313" key="3">
    <source>
        <dbReference type="EMBL" id="MBD2865553.1"/>
    </source>
</evidence>
<dbReference type="Proteomes" id="UP000639396">
    <property type="component" value="Unassembled WGS sequence"/>
</dbReference>
<dbReference type="InterPro" id="IPR036291">
    <property type="entry name" value="NAD(P)-bd_dom_sf"/>
</dbReference>
<name>A0A927CF81_9BACL</name>
<evidence type="ECO:0000256" key="2">
    <source>
        <dbReference type="ARBA" id="ARBA00023002"/>
    </source>
</evidence>
<dbReference type="InterPro" id="IPR002347">
    <property type="entry name" value="SDR_fam"/>
</dbReference>
<dbReference type="PRINTS" id="PR00081">
    <property type="entry name" value="GDHRDH"/>
</dbReference>
<evidence type="ECO:0000313" key="4">
    <source>
        <dbReference type="Proteomes" id="UP000639396"/>
    </source>
</evidence>
<dbReference type="RefSeq" id="WP_190931172.1">
    <property type="nucleotide sequence ID" value="NZ_JACXJA010000043.1"/>
</dbReference>
<dbReference type="CDD" id="cd05233">
    <property type="entry name" value="SDR_c"/>
    <property type="match status" value="1"/>
</dbReference>
<dbReference type="SUPFAM" id="SSF51735">
    <property type="entry name" value="NAD(P)-binding Rossmann-fold domains"/>
    <property type="match status" value="1"/>
</dbReference>
<dbReference type="PRINTS" id="PR00080">
    <property type="entry name" value="SDRFAMILY"/>
</dbReference>
<dbReference type="GO" id="GO:0008206">
    <property type="term" value="P:bile acid metabolic process"/>
    <property type="evidence" value="ECO:0007669"/>
    <property type="project" value="UniProtKB-ARBA"/>
</dbReference>
<comment type="similarity">
    <text evidence="1">Belongs to the short-chain dehydrogenases/reductases (SDR) family.</text>
</comment>
<dbReference type="Gene3D" id="3.40.50.720">
    <property type="entry name" value="NAD(P)-binding Rossmann-like Domain"/>
    <property type="match status" value="1"/>
</dbReference>
<reference evidence="3" key="1">
    <citation type="submission" date="2020-09" db="EMBL/GenBank/DDBJ databases">
        <title>A novel bacterium of genus Paenibacillus, isolated from South China Sea.</title>
        <authorList>
            <person name="Huang H."/>
            <person name="Mo K."/>
            <person name="Hu Y."/>
        </authorList>
    </citation>
    <scope>NUCLEOTIDE SEQUENCE</scope>
    <source>
        <strain evidence="3">IB182363</strain>
    </source>
</reference>
<sequence>MPQLETAINPNLGRVKDRVAFVTGAGSGIGRAAALKLASEGARVCLADLKDNRTDEVKQLIEEKGGEAFVADVDVSDEARVREGIEKAVGKWGRLDIVFANAGINGTWTPIENMTSEQWDDTLATNLKGTFLAVKYAIPYMKEHGGSIIVTSSINGSRKFSSFGASAYSASKAGQVAFAKMAALELARYRIRVNVICPGAIDTNIGENTNITPELKTIQIPVKYPEGSQPLEHRSGKPEQVADLVLFLASDESSHISGTEMFIDGAESLL</sequence>
<protein>
    <submittedName>
        <fullName evidence="3">SDR family oxidoreductase</fullName>
    </submittedName>
</protein>
<dbReference type="FunFam" id="3.40.50.720:FF:000084">
    <property type="entry name" value="Short-chain dehydrogenase reductase"/>
    <property type="match status" value="1"/>
</dbReference>
<keyword evidence="4" id="KW-1185">Reference proteome</keyword>
<evidence type="ECO:0000256" key="1">
    <source>
        <dbReference type="ARBA" id="ARBA00006484"/>
    </source>
</evidence>
<comment type="caution">
    <text evidence="3">The sequence shown here is derived from an EMBL/GenBank/DDBJ whole genome shotgun (WGS) entry which is preliminary data.</text>
</comment>
<dbReference type="AlphaFoldDB" id="A0A927CF81"/>
<keyword evidence="2" id="KW-0560">Oxidoreductase</keyword>
<gene>
    <name evidence="3" type="ORF">IDH45_26575</name>
</gene>
<dbReference type="Pfam" id="PF13561">
    <property type="entry name" value="adh_short_C2"/>
    <property type="match status" value="1"/>
</dbReference>
<accession>A0A927CF81</accession>
<dbReference type="NCBIfam" id="NF004203">
    <property type="entry name" value="PRK05653.2-4"/>
    <property type="match status" value="1"/>
</dbReference>
<proteinExistence type="inferred from homology"/>
<dbReference type="PANTHER" id="PTHR42760">
    <property type="entry name" value="SHORT-CHAIN DEHYDROGENASES/REDUCTASES FAMILY MEMBER"/>
    <property type="match status" value="1"/>
</dbReference>
<dbReference type="GO" id="GO:0016616">
    <property type="term" value="F:oxidoreductase activity, acting on the CH-OH group of donors, NAD or NADP as acceptor"/>
    <property type="evidence" value="ECO:0007669"/>
    <property type="project" value="TreeGrafter"/>
</dbReference>